<dbReference type="PANTHER" id="PTHR47959">
    <property type="entry name" value="ATP-DEPENDENT RNA HELICASE RHLE-RELATED"/>
    <property type="match status" value="1"/>
</dbReference>
<dbReference type="OrthoDB" id="10256233at2759"/>
<dbReference type="CDD" id="cd18787">
    <property type="entry name" value="SF2_C_DEAD"/>
    <property type="match status" value="1"/>
</dbReference>
<evidence type="ECO:0000259" key="6">
    <source>
        <dbReference type="PROSITE" id="PS51194"/>
    </source>
</evidence>
<dbReference type="STRING" id="318479.A0A0N4UGQ6"/>
<dbReference type="InterPro" id="IPR027417">
    <property type="entry name" value="P-loop_NTPase"/>
</dbReference>
<evidence type="ECO:0000313" key="7">
    <source>
        <dbReference type="EMBL" id="VDN59743.1"/>
    </source>
</evidence>
<feature type="domain" description="Helicase C-terminal" evidence="6">
    <location>
        <begin position="404"/>
        <end position="558"/>
    </location>
</feature>
<dbReference type="Proteomes" id="UP000038040">
    <property type="component" value="Unplaced"/>
</dbReference>
<evidence type="ECO:0000256" key="2">
    <source>
        <dbReference type="ARBA" id="ARBA00022801"/>
    </source>
</evidence>
<dbReference type="GO" id="GO:0005524">
    <property type="term" value="F:ATP binding"/>
    <property type="evidence" value="ECO:0007669"/>
    <property type="project" value="UniProtKB-KW"/>
</dbReference>
<keyword evidence="9" id="KW-1185">Reference proteome</keyword>
<dbReference type="PROSITE" id="PS51194">
    <property type="entry name" value="HELICASE_CTER"/>
    <property type="match status" value="1"/>
</dbReference>
<evidence type="ECO:0000256" key="3">
    <source>
        <dbReference type="ARBA" id="ARBA00022806"/>
    </source>
</evidence>
<dbReference type="EMBL" id="UYYG01001189">
    <property type="protein sequence ID" value="VDN59743.1"/>
    <property type="molecule type" value="Genomic_DNA"/>
</dbReference>
<evidence type="ECO:0000256" key="4">
    <source>
        <dbReference type="ARBA" id="ARBA00022840"/>
    </source>
</evidence>
<evidence type="ECO:0000313" key="8">
    <source>
        <dbReference type="Proteomes" id="UP000038040"/>
    </source>
</evidence>
<reference evidence="7 9" key="2">
    <citation type="submission" date="2018-11" db="EMBL/GenBank/DDBJ databases">
        <authorList>
            <consortium name="Pathogen Informatics"/>
        </authorList>
    </citation>
    <scope>NUCLEOTIDE SEQUENCE [LARGE SCALE GENOMIC DNA]</scope>
</reference>
<evidence type="ECO:0000259" key="5">
    <source>
        <dbReference type="PROSITE" id="PS51192"/>
    </source>
</evidence>
<organism evidence="8 10">
    <name type="scientific">Dracunculus medinensis</name>
    <name type="common">Guinea worm</name>
    <dbReference type="NCBI Taxonomy" id="318479"/>
    <lineage>
        <taxon>Eukaryota</taxon>
        <taxon>Metazoa</taxon>
        <taxon>Ecdysozoa</taxon>
        <taxon>Nematoda</taxon>
        <taxon>Chromadorea</taxon>
        <taxon>Rhabditida</taxon>
        <taxon>Spirurina</taxon>
        <taxon>Dracunculoidea</taxon>
        <taxon>Dracunculidae</taxon>
        <taxon>Dracunculus</taxon>
    </lineage>
</organism>
<dbReference type="InterPro" id="IPR011545">
    <property type="entry name" value="DEAD/DEAH_box_helicase_dom"/>
</dbReference>
<protein>
    <submittedName>
        <fullName evidence="10">RNA helicase</fullName>
    </submittedName>
</protein>
<dbReference type="Proteomes" id="UP000274756">
    <property type="component" value="Unassembled WGS sequence"/>
</dbReference>
<dbReference type="PANTHER" id="PTHR47959:SF1">
    <property type="entry name" value="ATP-DEPENDENT RNA HELICASE DBPA"/>
    <property type="match status" value="1"/>
</dbReference>
<dbReference type="InterPro" id="IPR001650">
    <property type="entry name" value="Helicase_C-like"/>
</dbReference>
<dbReference type="Pfam" id="PF00271">
    <property type="entry name" value="Helicase_C"/>
    <property type="match status" value="1"/>
</dbReference>
<evidence type="ECO:0000313" key="9">
    <source>
        <dbReference type="Proteomes" id="UP000274756"/>
    </source>
</evidence>
<keyword evidence="2" id="KW-0378">Hydrolase</keyword>
<reference evidence="10" key="1">
    <citation type="submission" date="2017-02" db="UniProtKB">
        <authorList>
            <consortium name="WormBaseParasite"/>
        </authorList>
    </citation>
    <scope>IDENTIFICATION</scope>
</reference>
<dbReference type="GO" id="GO:0003676">
    <property type="term" value="F:nucleic acid binding"/>
    <property type="evidence" value="ECO:0007669"/>
    <property type="project" value="InterPro"/>
</dbReference>
<feature type="domain" description="Helicase ATP-binding" evidence="5">
    <location>
        <begin position="198"/>
        <end position="378"/>
    </location>
</feature>
<evidence type="ECO:0000256" key="1">
    <source>
        <dbReference type="ARBA" id="ARBA00022741"/>
    </source>
</evidence>
<dbReference type="SMART" id="SM00487">
    <property type="entry name" value="DEXDc"/>
    <property type="match status" value="1"/>
</dbReference>
<dbReference type="AlphaFoldDB" id="A0A0N4UGQ6"/>
<dbReference type="PROSITE" id="PS51192">
    <property type="entry name" value="HELICASE_ATP_BIND_1"/>
    <property type="match status" value="1"/>
</dbReference>
<sequence>MGPDLEPLKLDFRAGKIVAGEEQWNSTVAQNETRKSCGLMRFELEQNIRKPTINEPFSITKARKKMKNEERTKKDFKGLYGVYQSSARIVIDCPKKEYLHYEGMRYPSFDIPLITDEWMNRKSRNDWFTICRRNDWQRCLLTFAAFFTSSASNFNNPSFDSKIVFSWQECMDHIDDIIVINLMELECKSPTIIQAKSFKSFGCDRHLFIVAETGSGKTVAYIVPIIKDLLKKRREGKKARAIVLVPTKILKMQLGRMVSNLIKNTDLHLIYSADCVTLSSDWDIFVSTPATATKILKEMTNVDYLVIDEADILLDDSFVDVMVDFLNIVKIRYSATNKTENEIYQTFSEGARVIFSSATCPKSLLDLAENVVDKDCLQFVSTKRFHHLMPHVIQKFIRVTEADKIKQVEKIINDDLGKSKGQTMIFCKDVKTCYYVTQTLQNLASDPFLMGGTMDIKQLEVMNKAFIEEPRIFVATDVASRGLDLPLLRHVINYDFPRHMVDYIYRSGRVGRISSKYSCKVTSFIHCPWEIELIRTIEKCVRFDIPIPNVEVNIAGKLIERKKNEER</sequence>
<dbReference type="InterPro" id="IPR050079">
    <property type="entry name" value="DEAD_box_RNA_helicase"/>
</dbReference>
<proteinExistence type="predicted"/>
<dbReference type="Gene3D" id="3.40.50.300">
    <property type="entry name" value="P-loop containing nucleotide triphosphate hydrolases"/>
    <property type="match status" value="2"/>
</dbReference>
<dbReference type="GO" id="GO:0005829">
    <property type="term" value="C:cytosol"/>
    <property type="evidence" value="ECO:0007669"/>
    <property type="project" value="TreeGrafter"/>
</dbReference>
<dbReference type="Pfam" id="PF00270">
    <property type="entry name" value="DEAD"/>
    <property type="match status" value="1"/>
</dbReference>
<keyword evidence="1" id="KW-0547">Nucleotide-binding</keyword>
<dbReference type="InterPro" id="IPR014001">
    <property type="entry name" value="Helicase_ATP-bd"/>
</dbReference>
<keyword evidence="4" id="KW-0067">ATP-binding</keyword>
<name>A0A0N4UGQ6_DRAME</name>
<gene>
    <name evidence="7" type="ORF">DME_LOCUS9716</name>
</gene>
<dbReference type="GO" id="GO:0003724">
    <property type="term" value="F:RNA helicase activity"/>
    <property type="evidence" value="ECO:0007669"/>
    <property type="project" value="TreeGrafter"/>
</dbReference>
<evidence type="ECO:0000313" key="10">
    <source>
        <dbReference type="WBParaSite" id="DME_0000669001-mRNA-1"/>
    </source>
</evidence>
<keyword evidence="3" id="KW-0347">Helicase</keyword>
<dbReference type="SUPFAM" id="SSF52540">
    <property type="entry name" value="P-loop containing nucleoside triphosphate hydrolases"/>
    <property type="match status" value="1"/>
</dbReference>
<dbReference type="GO" id="GO:0016787">
    <property type="term" value="F:hydrolase activity"/>
    <property type="evidence" value="ECO:0007669"/>
    <property type="project" value="UniProtKB-KW"/>
</dbReference>
<dbReference type="SMART" id="SM00490">
    <property type="entry name" value="HELICc"/>
    <property type="match status" value="1"/>
</dbReference>
<dbReference type="WBParaSite" id="DME_0000669001-mRNA-1">
    <property type="protein sequence ID" value="DME_0000669001-mRNA-1"/>
    <property type="gene ID" value="DME_0000669001"/>
</dbReference>
<accession>A0A0N4UGQ6</accession>